<dbReference type="InterPro" id="IPR005467">
    <property type="entry name" value="His_kinase_dom"/>
</dbReference>
<dbReference type="SUPFAM" id="SSF158472">
    <property type="entry name" value="HAMP domain-like"/>
    <property type="match status" value="1"/>
</dbReference>
<dbReference type="CDD" id="cd06225">
    <property type="entry name" value="HAMP"/>
    <property type="match status" value="1"/>
</dbReference>
<dbReference type="SMART" id="SM00304">
    <property type="entry name" value="HAMP"/>
    <property type="match status" value="1"/>
</dbReference>
<feature type="compositionally biased region" description="Basic and acidic residues" evidence="10">
    <location>
        <begin position="143"/>
        <end position="156"/>
    </location>
</feature>
<dbReference type="PRINTS" id="PR00344">
    <property type="entry name" value="BCTRLSENSOR"/>
</dbReference>
<dbReference type="Gene3D" id="3.30.565.10">
    <property type="entry name" value="Histidine kinase-like ATPase, C-terminal domain"/>
    <property type="match status" value="1"/>
</dbReference>
<feature type="transmembrane region" description="Helical" evidence="11">
    <location>
        <begin position="6"/>
        <end position="27"/>
    </location>
</feature>
<accession>A0ABY6B7G0</accession>
<dbReference type="Pfam" id="PF02518">
    <property type="entry name" value="HATPase_c"/>
    <property type="match status" value="1"/>
</dbReference>
<reference evidence="14" key="1">
    <citation type="submission" date="2022-10" db="EMBL/GenBank/DDBJ databases">
        <title>Characterization and whole genome sequencing of a new Roseateles species, isolated from fresh water.</title>
        <authorList>
            <person name="Guliayeva D.Y."/>
            <person name="Akhremchuk A.E."/>
            <person name="Sikolenko M.A."/>
            <person name="Valentovich L.N."/>
            <person name="Sidarenka A.V."/>
        </authorList>
    </citation>
    <scope>NUCLEOTIDE SEQUENCE</scope>
    <source>
        <strain evidence="14">BIM B-1768</strain>
    </source>
</reference>
<evidence type="ECO:0000256" key="6">
    <source>
        <dbReference type="ARBA" id="ARBA00022679"/>
    </source>
</evidence>
<keyword evidence="11" id="KW-0472">Membrane</keyword>
<evidence type="ECO:0000256" key="10">
    <source>
        <dbReference type="SAM" id="MobiDB-lite"/>
    </source>
</evidence>
<evidence type="ECO:0000256" key="5">
    <source>
        <dbReference type="ARBA" id="ARBA00022553"/>
    </source>
</evidence>
<feature type="region of interest" description="Disordered" evidence="10">
    <location>
        <begin position="128"/>
        <end position="250"/>
    </location>
</feature>
<keyword evidence="5" id="KW-0597">Phosphoprotein</keyword>
<organism evidence="14 15">
    <name type="scientific">Roseateles amylovorans</name>
    <dbReference type="NCBI Taxonomy" id="2978473"/>
    <lineage>
        <taxon>Bacteria</taxon>
        <taxon>Pseudomonadati</taxon>
        <taxon>Pseudomonadota</taxon>
        <taxon>Betaproteobacteria</taxon>
        <taxon>Burkholderiales</taxon>
        <taxon>Sphaerotilaceae</taxon>
        <taxon>Roseateles</taxon>
    </lineage>
</organism>
<dbReference type="EMBL" id="CP104562">
    <property type="protein sequence ID" value="UXH80400.1"/>
    <property type="molecule type" value="Genomic_DNA"/>
</dbReference>
<dbReference type="CDD" id="cd00075">
    <property type="entry name" value="HATPase"/>
    <property type="match status" value="1"/>
</dbReference>
<evidence type="ECO:0000256" key="3">
    <source>
        <dbReference type="ARBA" id="ARBA00012438"/>
    </source>
</evidence>
<dbReference type="Gene3D" id="1.10.287.130">
    <property type="match status" value="1"/>
</dbReference>
<sequence>MKSLYLRIYVTVVVVLLAFAIGSAWLFQGRIEQERGTFEQAASERLVAMAVLVQRALPAASAPAGEQADSVEDWGQRLRMALALEDAKGRRIGASPLFERREDLPGTRVLRVPLDDGRHLLFLRLARPPAASGPLGGPGPFGPEDRGSGPRREDGRFAQNPQGGQEPLGRPNAQNSPSAQNAQNAQNAQSSPSTQAGDRRGDNAASDARDPSGNAGRDPRDVGRDPSRDGGDPQARRDRAGRHEPRPEIEAMRERMLERLEQQRREEAANSWFPGWMPRPSGEALAVLLAVLFLAVAGGAYPVVRRLTRRLESLKSGVEQFGGGDLSFRVLDNGKDEVAALAGSFNLAAEKIENLMRSQKSLLANASHELRSPLARLKMAFAMLDEASPAQRFRLQQEINTNIGELDALVEEVLLASRLEGGAQALRPESVDLLAIAAEEAARVSAEVDAEPGIEHVPLRGDDRLLRRALRNLLENARRYGGPQIEVKLRRAGATHVEVQVCDRGPGVPDAMRERIFEAFFRLPGHAEVSGGVGLGLNLVKQIALAHDGSVRCEAREGGGSVFTLSLPT</sequence>
<dbReference type="InterPro" id="IPR036890">
    <property type="entry name" value="HATPase_C_sf"/>
</dbReference>
<evidence type="ECO:0000256" key="1">
    <source>
        <dbReference type="ARBA" id="ARBA00000085"/>
    </source>
</evidence>
<keyword evidence="11" id="KW-0812">Transmembrane</keyword>
<dbReference type="InterPro" id="IPR036097">
    <property type="entry name" value="HisK_dim/P_sf"/>
</dbReference>
<keyword evidence="4" id="KW-1003">Cell membrane</keyword>
<feature type="compositionally biased region" description="Low complexity" evidence="10">
    <location>
        <begin position="171"/>
        <end position="193"/>
    </location>
</feature>
<keyword evidence="7" id="KW-0547">Nucleotide-binding</keyword>
<evidence type="ECO:0000313" key="15">
    <source>
        <dbReference type="Proteomes" id="UP001064933"/>
    </source>
</evidence>
<evidence type="ECO:0000259" key="12">
    <source>
        <dbReference type="PROSITE" id="PS50109"/>
    </source>
</evidence>
<evidence type="ECO:0000259" key="13">
    <source>
        <dbReference type="PROSITE" id="PS50885"/>
    </source>
</evidence>
<keyword evidence="6" id="KW-0808">Transferase</keyword>
<dbReference type="Pfam" id="PF00672">
    <property type="entry name" value="HAMP"/>
    <property type="match status" value="1"/>
</dbReference>
<dbReference type="InterPro" id="IPR050980">
    <property type="entry name" value="2C_sensor_his_kinase"/>
</dbReference>
<dbReference type="RefSeq" id="WP_261760219.1">
    <property type="nucleotide sequence ID" value="NZ_CP104562.2"/>
</dbReference>
<name>A0ABY6B7G0_9BURK</name>
<keyword evidence="15" id="KW-1185">Reference proteome</keyword>
<feature type="domain" description="HAMP" evidence="13">
    <location>
        <begin position="305"/>
        <end position="357"/>
    </location>
</feature>
<dbReference type="CDD" id="cd00082">
    <property type="entry name" value="HisKA"/>
    <property type="match status" value="1"/>
</dbReference>
<dbReference type="Proteomes" id="UP001064933">
    <property type="component" value="Chromosome"/>
</dbReference>
<evidence type="ECO:0000313" key="14">
    <source>
        <dbReference type="EMBL" id="UXH80400.1"/>
    </source>
</evidence>
<dbReference type="InterPro" id="IPR003660">
    <property type="entry name" value="HAMP_dom"/>
</dbReference>
<evidence type="ECO:0000256" key="4">
    <source>
        <dbReference type="ARBA" id="ARBA00022475"/>
    </source>
</evidence>
<comment type="catalytic activity">
    <reaction evidence="1">
        <text>ATP + protein L-histidine = ADP + protein N-phospho-L-histidine.</text>
        <dbReference type="EC" id="2.7.13.3"/>
    </reaction>
</comment>
<dbReference type="EC" id="2.7.13.3" evidence="3"/>
<evidence type="ECO:0000256" key="7">
    <source>
        <dbReference type="ARBA" id="ARBA00022741"/>
    </source>
</evidence>
<dbReference type="Gene3D" id="1.10.8.500">
    <property type="entry name" value="HAMP domain in histidine kinase"/>
    <property type="match status" value="1"/>
</dbReference>
<protein>
    <recommendedName>
        <fullName evidence="3">histidine kinase</fullName>
        <ecNumber evidence="3">2.7.13.3</ecNumber>
    </recommendedName>
</protein>
<evidence type="ECO:0000256" key="11">
    <source>
        <dbReference type="SAM" id="Phobius"/>
    </source>
</evidence>
<evidence type="ECO:0000256" key="8">
    <source>
        <dbReference type="ARBA" id="ARBA00022777"/>
    </source>
</evidence>
<dbReference type="InterPro" id="IPR004358">
    <property type="entry name" value="Sig_transdc_His_kin-like_C"/>
</dbReference>
<dbReference type="PANTHER" id="PTHR44936">
    <property type="entry name" value="SENSOR PROTEIN CREC"/>
    <property type="match status" value="1"/>
</dbReference>
<feature type="compositionally biased region" description="Basic and acidic residues" evidence="10">
    <location>
        <begin position="217"/>
        <end position="250"/>
    </location>
</feature>
<dbReference type="InterPro" id="IPR003661">
    <property type="entry name" value="HisK_dim/P_dom"/>
</dbReference>
<comment type="subcellular location">
    <subcellularLocation>
        <location evidence="2">Cell membrane</location>
        <topology evidence="2">Multi-pass membrane protein</topology>
    </subcellularLocation>
</comment>
<evidence type="ECO:0000256" key="9">
    <source>
        <dbReference type="ARBA" id="ARBA00022840"/>
    </source>
</evidence>
<dbReference type="PANTHER" id="PTHR44936:SF10">
    <property type="entry name" value="SENSOR PROTEIN RSTB"/>
    <property type="match status" value="1"/>
</dbReference>
<evidence type="ECO:0000256" key="2">
    <source>
        <dbReference type="ARBA" id="ARBA00004651"/>
    </source>
</evidence>
<dbReference type="SUPFAM" id="SSF55874">
    <property type="entry name" value="ATPase domain of HSP90 chaperone/DNA topoisomerase II/histidine kinase"/>
    <property type="match status" value="1"/>
</dbReference>
<dbReference type="SMART" id="SM00387">
    <property type="entry name" value="HATPase_c"/>
    <property type="match status" value="1"/>
</dbReference>
<feature type="compositionally biased region" description="Basic and acidic residues" evidence="10">
    <location>
        <begin position="197"/>
        <end position="210"/>
    </location>
</feature>
<dbReference type="PROSITE" id="PS50109">
    <property type="entry name" value="HIS_KIN"/>
    <property type="match status" value="1"/>
</dbReference>
<keyword evidence="11" id="KW-1133">Transmembrane helix</keyword>
<keyword evidence="8" id="KW-0418">Kinase</keyword>
<dbReference type="InterPro" id="IPR003594">
    <property type="entry name" value="HATPase_dom"/>
</dbReference>
<feature type="transmembrane region" description="Helical" evidence="11">
    <location>
        <begin position="284"/>
        <end position="304"/>
    </location>
</feature>
<gene>
    <name evidence="14" type="ORF">N4261_11200</name>
</gene>
<keyword evidence="9 14" id="KW-0067">ATP-binding</keyword>
<dbReference type="Pfam" id="PF00512">
    <property type="entry name" value="HisKA"/>
    <property type="match status" value="1"/>
</dbReference>
<dbReference type="PROSITE" id="PS50885">
    <property type="entry name" value="HAMP"/>
    <property type="match status" value="1"/>
</dbReference>
<feature type="domain" description="Histidine kinase" evidence="12">
    <location>
        <begin position="365"/>
        <end position="569"/>
    </location>
</feature>
<proteinExistence type="predicted"/>
<dbReference type="SUPFAM" id="SSF47384">
    <property type="entry name" value="Homodimeric domain of signal transducing histidine kinase"/>
    <property type="match status" value="1"/>
</dbReference>
<dbReference type="SMART" id="SM00388">
    <property type="entry name" value="HisKA"/>
    <property type="match status" value="1"/>
</dbReference>
<dbReference type="GO" id="GO:0005524">
    <property type="term" value="F:ATP binding"/>
    <property type="evidence" value="ECO:0007669"/>
    <property type="project" value="UniProtKB-KW"/>
</dbReference>